<dbReference type="GO" id="GO:0005576">
    <property type="term" value="C:extracellular region"/>
    <property type="evidence" value="ECO:0007669"/>
    <property type="project" value="UniProtKB-SubCell"/>
</dbReference>
<dbReference type="PANTHER" id="PTHR34216:SF3">
    <property type="entry name" value="POLY-BETA-1,6-N-ACETYL-D-GLUCOSAMINE N-DEACETYLASE"/>
    <property type="match status" value="1"/>
</dbReference>
<feature type="transmembrane region" description="Helical" evidence="3">
    <location>
        <begin position="17"/>
        <end position="36"/>
    </location>
</feature>
<evidence type="ECO:0000256" key="2">
    <source>
        <dbReference type="ARBA" id="ARBA00022729"/>
    </source>
</evidence>
<evidence type="ECO:0000313" key="5">
    <source>
        <dbReference type="EMBL" id="BAY69896.1"/>
    </source>
</evidence>
<dbReference type="InterPro" id="IPR011330">
    <property type="entry name" value="Glyco_hydro/deAcase_b/a-brl"/>
</dbReference>
<proteinExistence type="predicted"/>
<accession>A0A1Z4KLP2</accession>
<dbReference type="Proteomes" id="UP000217507">
    <property type="component" value="Chromosome"/>
</dbReference>
<dbReference type="AlphaFoldDB" id="A0A1Z4KLP2"/>
<reference evidence="5 6" key="1">
    <citation type="submission" date="2017-06" db="EMBL/GenBank/DDBJ databases">
        <title>Genome sequencing of cyanobaciteial culture collection at National Institute for Environmental Studies (NIES).</title>
        <authorList>
            <person name="Hirose Y."/>
            <person name="Shimura Y."/>
            <person name="Fujisawa T."/>
            <person name="Nakamura Y."/>
            <person name="Kawachi M."/>
        </authorList>
    </citation>
    <scope>NUCLEOTIDE SEQUENCE [LARGE SCALE GENOMIC DNA]</scope>
    <source>
        <strain evidence="5 6">NIES-23</strain>
    </source>
</reference>
<dbReference type="PROSITE" id="PS51677">
    <property type="entry name" value="NODB"/>
    <property type="match status" value="1"/>
</dbReference>
<dbReference type="PANTHER" id="PTHR34216">
    <property type="match status" value="1"/>
</dbReference>
<dbReference type="GO" id="GO:0016810">
    <property type="term" value="F:hydrolase activity, acting on carbon-nitrogen (but not peptide) bonds"/>
    <property type="evidence" value="ECO:0007669"/>
    <property type="project" value="InterPro"/>
</dbReference>
<comment type="subcellular location">
    <subcellularLocation>
        <location evidence="1">Secreted</location>
    </subcellularLocation>
</comment>
<dbReference type="GO" id="GO:0005975">
    <property type="term" value="P:carbohydrate metabolic process"/>
    <property type="evidence" value="ECO:0007669"/>
    <property type="project" value="InterPro"/>
</dbReference>
<evidence type="ECO:0000313" key="6">
    <source>
        <dbReference type="Proteomes" id="UP000217507"/>
    </source>
</evidence>
<gene>
    <name evidence="5" type="ORF">NIES23_26960</name>
</gene>
<dbReference type="CDD" id="cd10918">
    <property type="entry name" value="CE4_NodB_like_5s_6s"/>
    <property type="match status" value="1"/>
</dbReference>
<keyword evidence="3" id="KW-1133">Transmembrane helix</keyword>
<dbReference type="EMBL" id="AP018216">
    <property type="protein sequence ID" value="BAY69896.1"/>
    <property type="molecule type" value="Genomic_DNA"/>
</dbReference>
<name>A0A1Z4KLP2_ANAVA</name>
<feature type="domain" description="NodB homology" evidence="4">
    <location>
        <begin position="112"/>
        <end position="299"/>
    </location>
</feature>
<dbReference type="InterPro" id="IPR002509">
    <property type="entry name" value="NODB_dom"/>
</dbReference>
<protein>
    <recommendedName>
        <fullName evidence="4">NodB homology domain-containing protein</fullName>
    </recommendedName>
</protein>
<keyword evidence="3" id="KW-0812">Transmembrane</keyword>
<organism evidence="5 6">
    <name type="scientific">Trichormus variabilis NIES-23</name>
    <dbReference type="NCBI Taxonomy" id="1973479"/>
    <lineage>
        <taxon>Bacteria</taxon>
        <taxon>Bacillati</taxon>
        <taxon>Cyanobacteriota</taxon>
        <taxon>Cyanophyceae</taxon>
        <taxon>Nostocales</taxon>
        <taxon>Nostocaceae</taxon>
        <taxon>Trichormus</taxon>
    </lineage>
</organism>
<keyword evidence="3" id="KW-0472">Membrane</keyword>
<dbReference type="InterPro" id="IPR051398">
    <property type="entry name" value="Polysacch_Deacetylase"/>
</dbReference>
<keyword evidence="2" id="KW-0732">Signal</keyword>
<sequence>MLTYQGNTTTAMTTQNFPFSLALVSIISLAVLNFGYTEPTVPILGFHGILDTKNNKTLSALAPEEMHYSKQELEKLLESLIINNYWFLSTQDLYNFYLTKSQEIPAEYRRKKPIMLTFDDGYKSVHTKLMPILSKLEKQYGRKVKIVLFINPSRLAQKANSSKTHLSCQEIRAGLQKGFYDIQSHGLNHKDLTKLSRRELVHELLKSRSILRKCTQDLDPEQTVASHFAYPYGAYNKQVELYVARYYLSGYLYNDETFNYTCKHNSYEIPRLIVNYTKSPKQIIKMVEELAPTSNQACQ</sequence>
<evidence type="ECO:0000259" key="4">
    <source>
        <dbReference type="PROSITE" id="PS51677"/>
    </source>
</evidence>
<evidence type="ECO:0000256" key="1">
    <source>
        <dbReference type="ARBA" id="ARBA00004613"/>
    </source>
</evidence>
<dbReference type="Pfam" id="PF01522">
    <property type="entry name" value="Polysacc_deac_1"/>
    <property type="match status" value="1"/>
</dbReference>
<dbReference type="Gene3D" id="3.20.20.370">
    <property type="entry name" value="Glycoside hydrolase/deacetylase"/>
    <property type="match status" value="1"/>
</dbReference>
<evidence type="ECO:0000256" key="3">
    <source>
        <dbReference type="SAM" id="Phobius"/>
    </source>
</evidence>
<dbReference type="SUPFAM" id="SSF88713">
    <property type="entry name" value="Glycoside hydrolase/deacetylase"/>
    <property type="match status" value="1"/>
</dbReference>